<dbReference type="AlphaFoldDB" id="U4V6E8"/>
<comment type="caution">
    <text evidence="1">The sequence shown here is derived from an EMBL/GenBank/DDBJ whole genome shotgun (WGS) entry which is preliminary data.</text>
</comment>
<protein>
    <submittedName>
        <fullName evidence="1">Uncharacterized protein</fullName>
    </submittedName>
</protein>
<evidence type="ECO:0000313" key="2">
    <source>
        <dbReference type="Proteomes" id="UP000016842"/>
    </source>
</evidence>
<evidence type="ECO:0000313" key="1">
    <source>
        <dbReference type="EMBL" id="ERM00603.1"/>
    </source>
</evidence>
<name>U4V6E8_9HYPH</name>
<dbReference type="Proteomes" id="UP000016842">
    <property type="component" value="Unassembled WGS sequence"/>
</dbReference>
<accession>U4V6E8</accession>
<sequence>MCLQTPGAMNCRYSQMFFDGTTRYIHTISYLPMRKPFEAAQHKTLPATRREFRHRFHKDSQPLASDQFSLHIRPIIRRINYIRIHKTATEARFAAVMVGYKVSQDSVEVRTGIERSLDTRSDKP</sequence>
<reference evidence="1 2" key="1">
    <citation type="journal article" date="2014" name="FEMS Microbiol. Lett.">
        <title>Genome sequencing analysis reveals virulence-related gene content of Ochrobactrum intermedium strain 229E, a urease-positive strain isolated from the human gastric niche.</title>
        <authorList>
            <person name="Kulkarni G.J."/>
            <person name="Shetty S."/>
            <person name="Dharne M.S."/>
            <person name="Shouche Y.S."/>
        </authorList>
    </citation>
    <scope>NUCLEOTIDE SEQUENCE [LARGE SCALE GENOMIC DNA]</scope>
    <source>
        <strain evidence="1 2">229E</strain>
    </source>
</reference>
<dbReference type="EMBL" id="ASXJ01000276">
    <property type="protein sequence ID" value="ERM00603.1"/>
    <property type="molecule type" value="Genomic_DNA"/>
</dbReference>
<proteinExistence type="predicted"/>
<gene>
    <name evidence="1" type="ORF">Q644_25820</name>
</gene>
<organism evidence="1 2">
    <name type="scientific">Brucella intermedia 229E</name>
    <dbReference type="NCBI Taxonomy" id="1337887"/>
    <lineage>
        <taxon>Bacteria</taxon>
        <taxon>Pseudomonadati</taxon>
        <taxon>Pseudomonadota</taxon>
        <taxon>Alphaproteobacteria</taxon>
        <taxon>Hyphomicrobiales</taxon>
        <taxon>Brucellaceae</taxon>
        <taxon>Brucella/Ochrobactrum group</taxon>
        <taxon>Brucella</taxon>
    </lineage>
</organism>